<dbReference type="RefSeq" id="WP_013324058.1">
    <property type="nucleotide sequence ID" value="NC_014501.1"/>
</dbReference>
<protein>
    <submittedName>
        <fullName evidence="1">Fructose-bisphosphate aldolase</fullName>
    </submittedName>
</protein>
<dbReference type="KEGG" id="cyj:Cyan7822_4070"/>
<sequence>MYEDFNYITDENFLTNYWRKEKIMCPYCQGRGKLSFDSEEELIKCHLCQGTGWVTNQQYKESLCLDV</sequence>
<dbReference type="OrthoDB" id="427691at2"/>
<evidence type="ECO:0000313" key="1">
    <source>
        <dbReference type="EMBL" id="ADN15990.1"/>
    </source>
</evidence>
<dbReference type="InterPro" id="IPR036410">
    <property type="entry name" value="HSP_DnaJ_Cys-rich_dom_sf"/>
</dbReference>
<dbReference type="Proteomes" id="UP000008206">
    <property type="component" value="Chromosome"/>
</dbReference>
<dbReference type="SUPFAM" id="SSF57938">
    <property type="entry name" value="DnaJ/Hsp40 cysteine-rich domain"/>
    <property type="match status" value="1"/>
</dbReference>
<dbReference type="Gene3D" id="6.20.20.10">
    <property type="match status" value="1"/>
</dbReference>
<gene>
    <name evidence="1" type="ordered locus">Cyan7822_4070</name>
</gene>
<keyword evidence="2" id="KW-1185">Reference proteome</keyword>
<name>E0U6V3_GLOV7</name>
<dbReference type="STRING" id="497965.Cyan7822_4070"/>
<organism evidence="1 2">
    <name type="scientific">Gloeothece verrucosa (strain PCC 7822)</name>
    <name type="common">Cyanothece sp. (strain PCC 7822)</name>
    <dbReference type="NCBI Taxonomy" id="497965"/>
    <lineage>
        <taxon>Bacteria</taxon>
        <taxon>Bacillati</taxon>
        <taxon>Cyanobacteriota</taxon>
        <taxon>Cyanophyceae</taxon>
        <taxon>Oscillatoriophycideae</taxon>
        <taxon>Chroococcales</taxon>
        <taxon>Aphanothecaceae</taxon>
        <taxon>Gloeothece</taxon>
        <taxon>Gloeothece verrucosa</taxon>
    </lineage>
</organism>
<evidence type="ECO:0000313" key="2">
    <source>
        <dbReference type="Proteomes" id="UP000008206"/>
    </source>
</evidence>
<proteinExistence type="predicted"/>
<reference evidence="2" key="1">
    <citation type="journal article" date="2011" name="MBio">
        <title>Novel metabolic attributes of the genus Cyanothece, comprising a group of unicellular nitrogen-fixing Cyanobacteria.</title>
        <authorList>
            <person name="Bandyopadhyay A."/>
            <person name="Elvitigala T."/>
            <person name="Welsh E."/>
            <person name="Stockel J."/>
            <person name="Liberton M."/>
            <person name="Min H."/>
            <person name="Sherman L.A."/>
            <person name="Pakrasi H.B."/>
        </authorList>
    </citation>
    <scope>NUCLEOTIDE SEQUENCE [LARGE SCALE GENOMIC DNA]</scope>
    <source>
        <strain evidence="2">PCC 7822</strain>
    </source>
</reference>
<accession>E0U6V3</accession>
<dbReference type="EMBL" id="CP002198">
    <property type="protein sequence ID" value="ADN15990.1"/>
    <property type="molecule type" value="Genomic_DNA"/>
</dbReference>
<dbReference type="HOGENOM" id="CLU_2805277_0_0_3"/>
<dbReference type="eggNOG" id="COG0484">
    <property type="taxonomic scope" value="Bacteria"/>
</dbReference>
<dbReference type="AlphaFoldDB" id="E0U6V3"/>